<keyword evidence="1" id="KW-1133">Transmembrane helix</keyword>
<accession>A0A024S2T8</accession>
<keyword evidence="1" id="KW-0472">Membrane</keyword>
<dbReference type="AlphaFoldDB" id="A0A024S2T8"/>
<dbReference type="KEGG" id="trr:M419DRAFT_124617"/>
<keyword evidence="1" id="KW-0812">Transmembrane</keyword>
<feature type="transmembrane region" description="Helical" evidence="1">
    <location>
        <begin position="6"/>
        <end position="27"/>
    </location>
</feature>
<dbReference type="HOGENOM" id="CLU_2591496_0_0_1"/>
<feature type="transmembrane region" description="Helical" evidence="1">
    <location>
        <begin position="48"/>
        <end position="71"/>
    </location>
</feature>
<gene>
    <name evidence="2" type="ORF">M419DRAFT_124617</name>
</gene>
<sequence>MHLVLHTLPVGNVFNIWACFFCGFSGWPRRCVRCGGRNRSRLKQSLSFFSCPFLFCFLLFVFACEQVVLLFTCTTTTAVG</sequence>
<evidence type="ECO:0000256" key="1">
    <source>
        <dbReference type="SAM" id="Phobius"/>
    </source>
</evidence>
<name>A0A024S2T8_HYPJR</name>
<evidence type="ECO:0000313" key="2">
    <source>
        <dbReference type="EMBL" id="ETR98775.1"/>
    </source>
</evidence>
<evidence type="ECO:0000313" key="3">
    <source>
        <dbReference type="Proteomes" id="UP000024376"/>
    </source>
</evidence>
<dbReference type="Proteomes" id="UP000024376">
    <property type="component" value="Unassembled WGS sequence"/>
</dbReference>
<dbReference type="EMBL" id="KI911160">
    <property type="protein sequence ID" value="ETR98775.1"/>
    <property type="molecule type" value="Genomic_DNA"/>
</dbReference>
<protein>
    <submittedName>
        <fullName evidence="2">Uncharacterized protein</fullName>
    </submittedName>
</protein>
<reference evidence="3" key="1">
    <citation type="journal article" date="2013" name="Ind. Biotechnol.">
        <title>Comparative genomics analysis of Trichoderma reesei strains.</title>
        <authorList>
            <person name="Koike H."/>
            <person name="Aerts A."/>
            <person name="LaButti K."/>
            <person name="Grigoriev I.V."/>
            <person name="Baker S.E."/>
        </authorList>
    </citation>
    <scope>NUCLEOTIDE SEQUENCE [LARGE SCALE GENOMIC DNA]</scope>
    <source>
        <strain evidence="3">ATCC 56765 / BCRC 32924 / NRRL 11460 / Rut C-30</strain>
    </source>
</reference>
<proteinExistence type="predicted"/>
<organism evidence="2 3">
    <name type="scientific">Hypocrea jecorina (strain ATCC 56765 / BCRC 32924 / NRRL 11460 / Rut C-30)</name>
    <name type="common">Trichoderma reesei</name>
    <dbReference type="NCBI Taxonomy" id="1344414"/>
    <lineage>
        <taxon>Eukaryota</taxon>
        <taxon>Fungi</taxon>
        <taxon>Dikarya</taxon>
        <taxon>Ascomycota</taxon>
        <taxon>Pezizomycotina</taxon>
        <taxon>Sordariomycetes</taxon>
        <taxon>Hypocreomycetidae</taxon>
        <taxon>Hypocreales</taxon>
        <taxon>Hypocreaceae</taxon>
        <taxon>Trichoderma</taxon>
    </lineage>
</organism>